<comment type="caution">
    <text evidence="2">The sequence shown here is derived from an EMBL/GenBank/DDBJ whole genome shotgun (WGS) entry which is preliminary data.</text>
</comment>
<sequence>MGCGSSSGAAGGAATSQAKDDISSESSSATGEEAAELRGRLAELGVVTGEADTSTLRDLLRGIASGSGAGQTALNEVHSTMLLKWLAISRGRLAQGHHQLTYGHDSTSEQQCLVDPCRPTTPLLFKRTLGDEATPQNTPRVGGRPLLGMELRERGGLKSRINGDEPNFVQEMLSTRRRDMAGQSIRLGLNRQMPHNSQARTAPAQPRGDSSATPAFGVDTPGFGVAATGSDDSAQSHLAELEAAGDSYSGPQAVGATAVHKEVLKEDELERSAVTPIKVTTESDSVGAQGHQKAIESFTVGRRTFQVGEIALYWSASKHQWLKCRVCRLASDGRRVVIDKQLTGCTARVEVSDIVQAGDARGDKPLAAFEVLEKGTKHPAITINMSFPRAIILLLASLSMAKNFPPEDDYCTKVNLVFTAAIFFEHVIQQQRHVDVIQVLHFIEKLPLEVNVTGIIPWKSNSGNTSIALDIKNKNFTDFAKVFHFNPTEWEEIPYNSSKDAFTLSGYPAFSYHSYNLPPIDEDRTVRCNFGKEMLKGEESPQFRIELSSRNKTSTGLARCPETRDRPSFELHYSVSRIWWYKPDYRTSSGYYSFMGVWPPWEKYTRKQDPLAAVHWDVKDAVDRLYSRIAKTDNMAEGICAEAITNIRQKFPTYQHLCTKLYDIAQGALRAGGDKVKLRT</sequence>
<dbReference type="Proteomes" id="UP000572268">
    <property type="component" value="Unassembled WGS sequence"/>
</dbReference>
<dbReference type="EMBL" id="JABANN010000350">
    <property type="protein sequence ID" value="KAF4661515.1"/>
    <property type="molecule type" value="Genomic_DNA"/>
</dbReference>
<reference evidence="2 3" key="1">
    <citation type="submission" date="2020-04" db="EMBL/GenBank/DDBJ databases">
        <title>Perkinsus olseni comparative genomics.</title>
        <authorList>
            <person name="Bogema D.R."/>
        </authorList>
    </citation>
    <scope>NUCLEOTIDE SEQUENCE [LARGE SCALE GENOMIC DNA]</scope>
    <source>
        <strain evidence="2">ATCC PRA-31</strain>
    </source>
</reference>
<evidence type="ECO:0000313" key="3">
    <source>
        <dbReference type="Proteomes" id="UP000572268"/>
    </source>
</evidence>
<protein>
    <submittedName>
        <fullName evidence="2">Uncharacterized protein</fullName>
    </submittedName>
</protein>
<gene>
    <name evidence="2" type="ORF">FOL46_005721</name>
</gene>
<evidence type="ECO:0000256" key="1">
    <source>
        <dbReference type="SAM" id="MobiDB-lite"/>
    </source>
</evidence>
<proteinExistence type="predicted"/>
<feature type="compositionally biased region" description="Gly residues" evidence="1">
    <location>
        <begin position="1"/>
        <end position="11"/>
    </location>
</feature>
<organism evidence="2 3">
    <name type="scientific">Perkinsus olseni</name>
    <name type="common">Perkinsus atlanticus</name>
    <dbReference type="NCBI Taxonomy" id="32597"/>
    <lineage>
        <taxon>Eukaryota</taxon>
        <taxon>Sar</taxon>
        <taxon>Alveolata</taxon>
        <taxon>Perkinsozoa</taxon>
        <taxon>Perkinsea</taxon>
        <taxon>Perkinsida</taxon>
        <taxon>Perkinsidae</taxon>
        <taxon>Perkinsus</taxon>
    </lineage>
</organism>
<name>A0A7J6LQD5_PEROL</name>
<evidence type="ECO:0000313" key="2">
    <source>
        <dbReference type="EMBL" id="KAF4661515.1"/>
    </source>
</evidence>
<feature type="region of interest" description="Disordered" evidence="1">
    <location>
        <begin position="190"/>
        <end position="233"/>
    </location>
</feature>
<accession>A0A7J6LQD5</accession>
<dbReference type="AlphaFoldDB" id="A0A7J6LQD5"/>
<feature type="region of interest" description="Disordered" evidence="1">
    <location>
        <begin position="1"/>
        <end position="35"/>
    </location>
</feature>